<reference evidence="1" key="1">
    <citation type="submission" date="2021-01" db="EMBL/GenBank/DDBJ databases">
        <authorList>
            <person name="Corre E."/>
            <person name="Pelletier E."/>
            <person name="Niang G."/>
            <person name="Scheremetjew M."/>
            <person name="Finn R."/>
            <person name="Kale V."/>
            <person name="Holt S."/>
            <person name="Cochrane G."/>
            <person name="Meng A."/>
            <person name="Brown T."/>
            <person name="Cohen L."/>
        </authorList>
    </citation>
    <scope>NUCLEOTIDE SEQUENCE</scope>
    <source>
        <strain evidence="1">CCMP 2712</strain>
    </source>
</reference>
<accession>A0A7S4U7Y1</accession>
<evidence type="ECO:0000313" key="1">
    <source>
        <dbReference type="EMBL" id="CAE2335326.1"/>
    </source>
</evidence>
<gene>
    <name evidence="1" type="ORF">GTHE00462_LOCUS35784</name>
</gene>
<proteinExistence type="predicted"/>
<protein>
    <submittedName>
        <fullName evidence="1">Uncharacterized protein</fullName>
    </submittedName>
</protein>
<dbReference type="InterPro" id="IPR011989">
    <property type="entry name" value="ARM-like"/>
</dbReference>
<name>A0A7S4U7Y1_GUITH</name>
<dbReference type="SUPFAM" id="SSF48371">
    <property type="entry name" value="ARM repeat"/>
    <property type="match status" value="1"/>
</dbReference>
<dbReference type="InterPro" id="IPR016024">
    <property type="entry name" value="ARM-type_fold"/>
</dbReference>
<dbReference type="EMBL" id="HBKN01045719">
    <property type="protein sequence ID" value="CAE2335326.1"/>
    <property type="molecule type" value="Transcribed_RNA"/>
</dbReference>
<sequence length="778" mass="86364">MVRCTIQCLQVSSRMVSKTAGRALSCLLQLELQRDSERELRRFFRRSLRGVGTMVVETEVDMFIKETEMMGGGEEGEGAGAGAKEVAERESKRKCLGLEHRRRDELWNKIFEAVLQLKDGDLPRECCMQTSSVRLALIEVTRHLLQTARGRRTIRRYDLMLSILVLLKSNDVEVRHAVLELLVMASRTENSAEIVLPLDQHSQVEGHASTWGAIDLSNMMRLLWESEDAAMIKSGFSVFKTVCSHRKAAEGNGAESCPQSQLDVLRMIPMSLKTAMKTLDPSRDVLNNNNVAIVNDMFEAYQKAFQCLRLNAAEDNCKPLEAFFSWAQLVMLLVDNMLQVGSKIRVYIHLQRNVVSAIGSLTQCIAMMMSESKEEAVNSGEWMNLTESCFASLLRQTLFGKDVGISTAAFRCLLRVFDNLPVLSWKWLEQTAVSGSAPDDDCVFSLSANSNNVVDVLERVSMSSSWEIRCISAEFIAMVLTRTEVLERAESFSSLAPSIFRVLCSLCVDKVDFVQAAAISSLSCVHHIQKFLSPQAADDVSTHVYRGLVNSEAIVRRASMSTLQSWAVNDNSSCFLLGKSLAGGTWWATRCGGEEKAPKQQWSKICKKICDDVDWEVQLRGLELLRRLGGIADPPLVSPGGSWTLDMSEEGREQNAFSALLPSSPGRCLRNNGGGLLFWEADGGALLESLLASSDRPIRLSCAVLLLRLHQQLANESLELVRLPPGSFELAARSQGFLQRLPDLVRRSSFMLQTQQGSAQQTVELTCGESETGLDCMD</sequence>
<dbReference type="AlphaFoldDB" id="A0A7S4U7Y1"/>
<dbReference type="Gene3D" id="1.25.10.10">
    <property type="entry name" value="Leucine-rich Repeat Variant"/>
    <property type="match status" value="1"/>
</dbReference>
<organism evidence="1">
    <name type="scientific">Guillardia theta</name>
    <name type="common">Cryptophyte</name>
    <name type="synonym">Cryptomonas phi</name>
    <dbReference type="NCBI Taxonomy" id="55529"/>
    <lineage>
        <taxon>Eukaryota</taxon>
        <taxon>Cryptophyceae</taxon>
        <taxon>Pyrenomonadales</taxon>
        <taxon>Geminigeraceae</taxon>
        <taxon>Guillardia</taxon>
    </lineage>
</organism>